<dbReference type="GO" id="GO:0016747">
    <property type="term" value="F:acyltransferase activity, transferring groups other than amino-acyl groups"/>
    <property type="evidence" value="ECO:0007669"/>
    <property type="project" value="InterPro"/>
</dbReference>
<feature type="domain" description="Thiolase C-terminal" evidence="1">
    <location>
        <begin position="253"/>
        <end position="376"/>
    </location>
</feature>
<sequence>MSNPLRDRAVFVGVGHTPSSRNMGKSPMRFTLDACTQAIEDAGIERSEIDGIVTVGTLNELEVMQYLGLDGVTYNAGPLGGAVGGGVAANAALAVASGLCEVALAFVTMEAPKPGVTYNYMGGNDARGDDAFTLPYGDGVFMQHFAPWYQRRRLLDGVTDEQMGAYVVAMRDNATRNPNAVWQDAITIDDYRASRYVAEPLRLLDCDMPVDVCGAVIVTTPERAKDLKQKPVFVSAMTTGQGPRPPDSIYWHDYDEMAYKWAAKRLWSNAGVGPQDMDFAMLYDGFSPMVLYCLQDFGFVPKGAAGEFLEAGEHLSTGSLPLNPHGGNNSEGRSWGFGHVCEAILQLQGRSGARQLQDVHTTMIGGGGVSLASALVLHN</sequence>
<protein>
    <submittedName>
        <fullName evidence="2">Unannotated protein</fullName>
    </submittedName>
</protein>
<dbReference type="PANTHER" id="PTHR42870">
    <property type="entry name" value="ACETYL-COA C-ACETYLTRANSFERASE"/>
    <property type="match status" value="1"/>
</dbReference>
<dbReference type="InterPro" id="IPR002155">
    <property type="entry name" value="Thiolase"/>
</dbReference>
<proteinExistence type="predicted"/>
<dbReference type="InterPro" id="IPR055140">
    <property type="entry name" value="Thiolase_C_2"/>
</dbReference>
<dbReference type="PIRSF" id="PIRSF000429">
    <property type="entry name" value="Ac-CoA_Ac_transf"/>
    <property type="match status" value="1"/>
</dbReference>
<dbReference type="SUPFAM" id="SSF53901">
    <property type="entry name" value="Thiolase-like"/>
    <property type="match status" value="2"/>
</dbReference>
<dbReference type="InterPro" id="IPR016039">
    <property type="entry name" value="Thiolase-like"/>
</dbReference>
<dbReference type="Gene3D" id="3.40.47.10">
    <property type="match status" value="1"/>
</dbReference>
<dbReference type="PANTHER" id="PTHR42870:SF1">
    <property type="entry name" value="NON-SPECIFIC LIPID-TRANSFER PROTEIN-LIKE 2"/>
    <property type="match status" value="1"/>
</dbReference>
<organism evidence="2">
    <name type="scientific">freshwater metagenome</name>
    <dbReference type="NCBI Taxonomy" id="449393"/>
    <lineage>
        <taxon>unclassified sequences</taxon>
        <taxon>metagenomes</taxon>
        <taxon>ecological metagenomes</taxon>
    </lineage>
</organism>
<name>A0A6J7SER9_9ZZZZ</name>
<dbReference type="CDD" id="cd00829">
    <property type="entry name" value="SCP-x_thiolase"/>
    <property type="match status" value="1"/>
</dbReference>
<evidence type="ECO:0000259" key="1">
    <source>
        <dbReference type="Pfam" id="PF22691"/>
    </source>
</evidence>
<gene>
    <name evidence="2" type="ORF">UFOPK4237_01020</name>
</gene>
<dbReference type="EMBL" id="CAFBPZ010000065">
    <property type="protein sequence ID" value="CAB5039639.1"/>
    <property type="molecule type" value="Genomic_DNA"/>
</dbReference>
<dbReference type="Pfam" id="PF22691">
    <property type="entry name" value="Thiolase_C_1"/>
    <property type="match status" value="1"/>
</dbReference>
<accession>A0A6J7SER9</accession>
<evidence type="ECO:0000313" key="2">
    <source>
        <dbReference type="EMBL" id="CAB5039639.1"/>
    </source>
</evidence>
<dbReference type="AlphaFoldDB" id="A0A6J7SER9"/>
<reference evidence="2" key="1">
    <citation type="submission" date="2020-05" db="EMBL/GenBank/DDBJ databases">
        <authorList>
            <person name="Chiriac C."/>
            <person name="Salcher M."/>
            <person name="Ghai R."/>
            <person name="Kavagutti S V."/>
        </authorList>
    </citation>
    <scope>NUCLEOTIDE SEQUENCE</scope>
</reference>